<dbReference type="Gene3D" id="3.40.50.1820">
    <property type="entry name" value="alpha/beta hydrolase"/>
    <property type="match status" value="1"/>
</dbReference>
<keyword evidence="2" id="KW-1185">Reference proteome</keyword>
<organism evidence="1 2">
    <name type="scientific">Allohahella marinimesophila</name>
    <dbReference type="NCBI Taxonomy" id="1054972"/>
    <lineage>
        <taxon>Bacteria</taxon>
        <taxon>Pseudomonadati</taxon>
        <taxon>Pseudomonadota</taxon>
        <taxon>Gammaproteobacteria</taxon>
        <taxon>Oceanospirillales</taxon>
        <taxon>Hahellaceae</taxon>
        <taxon>Allohahella</taxon>
    </lineage>
</organism>
<protein>
    <recommendedName>
        <fullName evidence="3">Alpha/beta hydrolase family protein</fullName>
    </recommendedName>
</protein>
<evidence type="ECO:0000313" key="2">
    <source>
        <dbReference type="Proteomes" id="UP001501337"/>
    </source>
</evidence>
<gene>
    <name evidence="1" type="ORF">GCM10022278_24180</name>
</gene>
<evidence type="ECO:0008006" key="3">
    <source>
        <dbReference type="Google" id="ProtNLM"/>
    </source>
</evidence>
<sequence>MHQDDQAAIYLGRPCYYALKDEACSPRWWTHWRYAPEIVASLNSALDHLVVERVQLVLIGHSGGGTLAMLMAASRHDVSAVITLAGNLDIRRWAELHDYSPLEGSLNPVDFPLPDSVSQLHFVGRLDEVTPPLLLEEALPSLTQGVTLPYFYVIDEIDHSCCWEAHWPDIVREVEARQPGTLSR</sequence>
<name>A0ABP7PH82_9GAMM</name>
<proteinExistence type="predicted"/>
<dbReference type="SUPFAM" id="SSF53474">
    <property type="entry name" value="alpha/beta-Hydrolases"/>
    <property type="match status" value="1"/>
</dbReference>
<dbReference type="InterPro" id="IPR029058">
    <property type="entry name" value="AB_hydrolase_fold"/>
</dbReference>
<accession>A0ABP7PH82</accession>
<dbReference type="Proteomes" id="UP001501337">
    <property type="component" value="Unassembled WGS sequence"/>
</dbReference>
<evidence type="ECO:0000313" key="1">
    <source>
        <dbReference type="EMBL" id="GAA3965521.1"/>
    </source>
</evidence>
<comment type="caution">
    <text evidence="1">The sequence shown here is derived from an EMBL/GenBank/DDBJ whole genome shotgun (WGS) entry which is preliminary data.</text>
</comment>
<dbReference type="EMBL" id="BAABBO010000010">
    <property type="protein sequence ID" value="GAA3965521.1"/>
    <property type="molecule type" value="Genomic_DNA"/>
</dbReference>
<reference evidence="2" key="1">
    <citation type="journal article" date="2019" name="Int. J. Syst. Evol. Microbiol.">
        <title>The Global Catalogue of Microorganisms (GCM) 10K type strain sequencing project: providing services to taxonomists for standard genome sequencing and annotation.</title>
        <authorList>
            <consortium name="The Broad Institute Genomics Platform"/>
            <consortium name="The Broad Institute Genome Sequencing Center for Infectious Disease"/>
            <person name="Wu L."/>
            <person name="Ma J."/>
        </authorList>
    </citation>
    <scope>NUCLEOTIDE SEQUENCE [LARGE SCALE GENOMIC DNA]</scope>
    <source>
        <strain evidence="2">JCM 17555</strain>
    </source>
</reference>